<dbReference type="EMBL" id="PJQM01006887">
    <property type="protein sequence ID" value="RCH78944.1"/>
    <property type="molecule type" value="Genomic_DNA"/>
</dbReference>
<organism evidence="1 2">
    <name type="scientific">Rhizopus stolonifer</name>
    <name type="common">Rhizopus nigricans</name>
    <dbReference type="NCBI Taxonomy" id="4846"/>
    <lineage>
        <taxon>Eukaryota</taxon>
        <taxon>Fungi</taxon>
        <taxon>Fungi incertae sedis</taxon>
        <taxon>Mucoromycota</taxon>
        <taxon>Mucoromycotina</taxon>
        <taxon>Mucoromycetes</taxon>
        <taxon>Mucorales</taxon>
        <taxon>Mucorineae</taxon>
        <taxon>Rhizopodaceae</taxon>
        <taxon>Rhizopus</taxon>
    </lineage>
</organism>
<keyword evidence="2" id="KW-1185">Reference proteome</keyword>
<gene>
    <name evidence="1" type="ORF">CU098_005754</name>
</gene>
<dbReference type="AlphaFoldDB" id="A0A367IMP7"/>
<sequence length="133" mass="15428">MRPTADVARELGIVEGTACSILDRYNEDEEKSLPTKSRERNKAGRKNILNNTHKVFIIQHLENNPITTVVDTMNSLCQKFQGLSITKSALHEYITKECCFSLKRTRKIIDRRNEERSLQAREKLWNTCTFDNV</sequence>
<accession>A0A367IMP7</accession>
<proteinExistence type="predicted"/>
<dbReference type="OrthoDB" id="2289193at2759"/>
<dbReference type="Proteomes" id="UP000253551">
    <property type="component" value="Unassembled WGS sequence"/>
</dbReference>
<dbReference type="InterPro" id="IPR009057">
    <property type="entry name" value="Homeodomain-like_sf"/>
</dbReference>
<name>A0A367IMP7_RHIST</name>
<dbReference type="SUPFAM" id="SSF46689">
    <property type="entry name" value="Homeodomain-like"/>
    <property type="match status" value="1"/>
</dbReference>
<evidence type="ECO:0000313" key="1">
    <source>
        <dbReference type="EMBL" id="RCH78944.1"/>
    </source>
</evidence>
<dbReference type="STRING" id="4846.A0A367IMP7"/>
<comment type="caution">
    <text evidence="1">The sequence shown here is derived from an EMBL/GenBank/DDBJ whole genome shotgun (WGS) entry which is preliminary data.</text>
</comment>
<evidence type="ECO:0008006" key="3">
    <source>
        <dbReference type="Google" id="ProtNLM"/>
    </source>
</evidence>
<evidence type="ECO:0000313" key="2">
    <source>
        <dbReference type="Proteomes" id="UP000253551"/>
    </source>
</evidence>
<reference evidence="1 2" key="1">
    <citation type="journal article" date="2018" name="G3 (Bethesda)">
        <title>Phylogenetic and Phylogenomic Definition of Rhizopus Species.</title>
        <authorList>
            <person name="Gryganskyi A.P."/>
            <person name="Golan J."/>
            <person name="Dolatabadi S."/>
            <person name="Mondo S."/>
            <person name="Robb S."/>
            <person name="Idnurm A."/>
            <person name="Muszewska A."/>
            <person name="Steczkiewicz K."/>
            <person name="Masonjones S."/>
            <person name="Liao H.L."/>
            <person name="Gajdeczka M.T."/>
            <person name="Anike F."/>
            <person name="Vuek A."/>
            <person name="Anishchenko I.M."/>
            <person name="Voigt K."/>
            <person name="de Hoog G.S."/>
            <person name="Smith M.E."/>
            <person name="Heitman J."/>
            <person name="Vilgalys R."/>
            <person name="Stajich J.E."/>
        </authorList>
    </citation>
    <scope>NUCLEOTIDE SEQUENCE [LARGE SCALE GENOMIC DNA]</scope>
    <source>
        <strain evidence="1 2">LSU 92-RS-03</strain>
    </source>
</reference>
<protein>
    <recommendedName>
        <fullName evidence="3">Transposase Tc1-like domain-containing protein</fullName>
    </recommendedName>
</protein>